<dbReference type="AlphaFoldDB" id="A0A5N6UJI9"/>
<dbReference type="GO" id="GO:0016740">
    <property type="term" value="F:transferase activity"/>
    <property type="evidence" value="ECO:0007669"/>
    <property type="project" value="InterPro"/>
</dbReference>
<dbReference type="Proteomes" id="UP000326950">
    <property type="component" value="Unassembled WGS sequence"/>
</dbReference>
<protein>
    <submittedName>
        <fullName evidence="1">Uncharacterized protein</fullName>
    </submittedName>
</protein>
<reference evidence="1 2" key="1">
    <citation type="submission" date="2019-04" db="EMBL/GenBank/DDBJ databases">
        <title>Friends and foes A comparative genomics study of 23 Aspergillus species from section Flavi.</title>
        <authorList>
            <consortium name="DOE Joint Genome Institute"/>
            <person name="Kjaerbolling I."/>
            <person name="Vesth T."/>
            <person name="Frisvad J.C."/>
            <person name="Nybo J.L."/>
            <person name="Theobald S."/>
            <person name="Kildgaard S."/>
            <person name="Isbrandt T."/>
            <person name="Kuo A."/>
            <person name="Sato A."/>
            <person name="Lyhne E.K."/>
            <person name="Kogle M.E."/>
            <person name="Wiebenga A."/>
            <person name="Kun R.S."/>
            <person name="Lubbers R.J."/>
            <person name="Makela M.R."/>
            <person name="Barry K."/>
            <person name="Chovatia M."/>
            <person name="Clum A."/>
            <person name="Daum C."/>
            <person name="Haridas S."/>
            <person name="He G."/>
            <person name="LaButti K."/>
            <person name="Lipzen A."/>
            <person name="Mondo S."/>
            <person name="Riley R."/>
            <person name="Salamov A."/>
            <person name="Simmons B.A."/>
            <person name="Magnuson J.K."/>
            <person name="Henrissat B."/>
            <person name="Mortensen U.H."/>
            <person name="Larsen T.O."/>
            <person name="Devries R.P."/>
            <person name="Grigoriev I.V."/>
            <person name="Machida M."/>
            <person name="Baker S.E."/>
            <person name="Andersen M.R."/>
        </authorList>
    </citation>
    <scope>NUCLEOTIDE SEQUENCE [LARGE SCALE GENOMIC DNA]</scope>
    <source>
        <strain evidence="1 2">CBS 117626</strain>
    </source>
</reference>
<gene>
    <name evidence="1" type="ORF">BDV40DRAFT_275285</name>
</gene>
<organism evidence="1 2">
    <name type="scientific">Aspergillus tamarii</name>
    <dbReference type="NCBI Taxonomy" id="41984"/>
    <lineage>
        <taxon>Eukaryota</taxon>
        <taxon>Fungi</taxon>
        <taxon>Dikarya</taxon>
        <taxon>Ascomycota</taxon>
        <taxon>Pezizomycotina</taxon>
        <taxon>Eurotiomycetes</taxon>
        <taxon>Eurotiomycetidae</taxon>
        <taxon>Eurotiales</taxon>
        <taxon>Aspergillaceae</taxon>
        <taxon>Aspergillus</taxon>
        <taxon>Aspergillus subgen. Circumdati</taxon>
    </lineage>
</organism>
<dbReference type="Gene3D" id="3.40.366.10">
    <property type="entry name" value="Malonyl-Coenzyme A Acyl Carrier Protein, domain 2"/>
    <property type="match status" value="1"/>
</dbReference>
<proteinExistence type="predicted"/>
<dbReference type="OrthoDB" id="329835at2759"/>
<evidence type="ECO:0000313" key="2">
    <source>
        <dbReference type="Proteomes" id="UP000326950"/>
    </source>
</evidence>
<dbReference type="EMBL" id="ML738690">
    <property type="protein sequence ID" value="KAE8158666.1"/>
    <property type="molecule type" value="Genomic_DNA"/>
</dbReference>
<dbReference type="InterPro" id="IPR001227">
    <property type="entry name" value="Ac_transferase_dom_sf"/>
</dbReference>
<sequence>MIQTVLFAQAAKNVVSNSALVNIALDIGPHPALRGPLSKTTGVSPEVHIPYSVCLIEAMGDIKAFHDAISLFCTCLPPSTVNFVVFERMTAPHSAGLTFVRLPLYPWKHGRSYWFKSRISST</sequence>
<evidence type="ECO:0000313" key="1">
    <source>
        <dbReference type="EMBL" id="KAE8158666.1"/>
    </source>
</evidence>
<name>A0A5N6UJI9_ASPTM</name>
<dbReference type="Gene3D" id="3.30.70.3290">
    <property type="match status" value="1"/>
</dbReference>
<feature type="non-terminal residue" evidence="1">
    <location>
        <position position="122"/>
    </location>
</feature>
<keyword evidence="2" id="KW-1185">Reference proteome</keyword>
<accession>A0A5N6UJI9</accession>